<dbReference type="Gene3D" id="2.40.50.140">
    <property type="entry name" value="Nucleic acid-binding proteins"/>
    <property type="match status" value="2"/>
</dbReference>
<dbReference type="AlphaFoldDB" id="V2Y5P2"/>
<comment type="caution">
    <text evidence="3">The sequence shown here is derived from an EMBL/GenBank/DDBJ whole genome shotgun (WGS) entry which is preliminary data.</text>
</comment>
<dbReference type="Pfam" id="PF00575">
    <property type="entry name" value="S1"/>
    <property type="match status" value="1"/>
</dbReference>
<evidence type="ECO:0000256" key="1">
    <source>
        <dbReference type="PIRNR" id="PIRNR012524"/>
    </source>
</evidence>
<keyword evidence="4" id="KW-1185">Reference proteome</keyword>
<dbReference type="PANTHER" id="PTHR37296">
    <property type="entry name" value="CONSERVED VIRULENCE FACTOR B"/>
    <property type="match status" value="1"/>
</dbReference>
<dbReference type="InterPro" id="IPR040764">
    <property type="entry name" value="CvfB_WH"/>
</dbReference>
<reference evidence="3 4" key="1">
    <citation type="submission" date="2013-06" db="EMBL/GenBank/DDBJ databases">
        <authorList>
            <person name="Weinstock G."/>
            <person name="Sodergren E."/>
            <person name="Clifton S."/>
            <person name="Fulton L."/>
            <person name="Fulton B."/>
            <person name="Courtney L."/>
            <person name="Fronick C."/>
            <person name="Harrison M."/>
            <person name="Strong C."/>
            <person name="Farmer C."/>
            <person name="Delahaunty K."/>
            <person name="Markovic C."/>
            <person name="Hall O."/>
            <person name="Minx P."/>
            <person name="Tomlinson C."/>
            <person name="Mitreva M."/>
            <person name="Nelson J."/>
            <person name="Hou S."/>
            <person name="Wollam A."/>
            <person name="Pepin K.H."/>
            <person name="Johnson M."/>
            <person name="Bhonagiri V."/>
            <person name="Nash W.E."/>
            <person name="Warren W."/>
            <person name="Chinwalla A."/>
            <person name="Mardis E.R."/>
            <person name="Wilson R.K."/>
        </authorList>
    </citation>
    <scope>NUCLEOTIDE SEQUENCE [LARGE SCALE GENOMIC DNA]</scope>
    <source>
        <strain evidence="3 4">ATCC 51271</strain>
    </source>
</reference>
<dbReference type="HOGENOM" id="CLU_064885_0_1_9"/>
<dbReference type="eggNOG" id="COG2996">
    <property type="taxonomic scope" value="Bacteria"/>
</dbReference>
<gene>
    <name evidence="3" type="ORF">GCWU0000282_000607</name>
</gene>
<protein>
    <submittedName>
        <fullName evidence="3">S1 RNA binding domain protein</fullName>
    </submittedName>
</protein>
<dbReference type="PIRSF" id="PIRSF012524">
    <property type="entry name" value="YitL_S1"/>
    <property type="match status" value="1"/>
</dbReference>
<dbReference type="InterPro" id="IPR012340">
    <property type="entry name" value="NA-bd_OB-fold"/>
</dbReference>
<dbReference type="Pfam" id="PF17783">
    <property type="entry name" value="WHD_CvfB"/>
    <property type="match status" value="1"/>
</dbReference>
<accession>V2Y5P2</accession>
<dbReference type="SMART" id="SM00316">
    <property type="entry name" value="S1"/>
    <property type="match status" value="3"/>
</dbReference>
<dbReference type="PROSITE" id="PS50126">
    <property type="entry name" value="S1"/>
    <property type="match status" value="1"/>
</dbReference>
<name>V2Y5P2_9FIRM</name>
<dbReference type="Proteomes" id="UP000018227">
    <property type="component" value="Unassembled WGS sequence"/>
</dbReference>
<dbReference type="Gene3D" id="1.10.10.10">
    <property type="entry name" value="Winged helix-like DNA-binding domain superfamily/Winged helix DNA-binding domain"/>
    <property type="match status" value="1"/>
</dbReference>
<dbReference type="EMBL" id="ACIL03000005">
    <property type="protein sequence ID" value="ESL04258.1"/>
    <property type="molecule type" value="Genomic_DNA"/>
</dbReference>
<dbReference type="Pfam" id="PF13509">
    <property type="entry name" value="S1_2"/>
    <property type="match status" value="2"/>
</dbReference>
<dbReference type="PANTHER" id="PTHR37296:SF1">
    <property type="entry name" value="CONSERVED VIRULENCE FACTOR B"/>
    <property type="match status" value="1"/>
</dbReference>
<comment type="similarity">
    <text evidence="1">Belongs to the CvfB family.</text>
</comment>
<dbReference type="GO" id="GO:0003676">
    <property type="term" value="F:nucleic acid binding"/>
    <property type="evidence" value="ECO:0007669"/>
    <property type="project" value="InterPro"/>
</dbReference>
<dbReference type="SUPFAM" id="SSF50249">
    <property type="entry name" value="Nucleic acid-binding proteins"/>
    <property type="match status" value="1"/>
</dbReference>
<dbReference type="InterPro" id="IPR014464">
    <property type="entry name" value="CvfB_fam"/>
</dbReference>
<dbReference type="RefSeq" id="WP_023353498.1">
    <property type="nucleotide sequence ID" value="NZ_KI535366.1"/>
</dbReference>
<sequence length="283" mass="32383">MRLGCTQTLVVVKKTDFGLYLTDIEKKDNKNRDVKDEVLLPKNQVTDDMKPGSEIEVFLYKDSEDRMIATKIEPLIKVGEIKKLKVKEVTKIGAFLDWGLPKDLLLPFKEQIYDIKAGDDILVTMYVDLSDRLCATMDLYSRLSLLPPYRKDDMVKGTVYQIHEQFGAYVAVDNKYSALVPKKELHKELKAGDEIEARVLEVKEDGKLDLSLRQKAYVQMDSDSEVILRKLKAAGGNLPYQDKSDAEEIKKEFNMSKAAFKRAIGRLYKERVIVIEKDGIRLV</sequence>
<proteinExistence type="inferred from homology"/>
<dbReference type="InterPro" id="IPR039566">
    <property type="entry name" value="CvfB_S1_st"/>
</dbReference>
<evidence type="ECO:0000313" key="3">
    <source>
        <dbReference type="EMBL" id="ESL04258.1"/>
    </source>
</evidence>
<dbReference type="InterPro" id="IPR036388">
    <property type="entry name" value="WH-like_DNA-bd_sf"/>
</dbReference>
<organism evidence="3 4">
    <name type="scientific">Catonella morbi ATCC 51271</name>
    <dbReference type="NCBI Taxonomy" id="592026"/>
    <lineage>
        <taxon>Bacteria</taxon>
        <taxon>Bacillati</taxon>
        <taxon>Bacillota</taxon>
        <taxon>Clostridia</taxon>
        <taxon>Lachnospirales</taxon>
        <taxon>Lachnospiraceae</taxon>
        <taxon>Catonella</taxon>
    </lineage>
</organism>
<dbReference type="InterPro" id="IPR003029">
    <property type="entry name" value="S1_domain"/>
</dbReference>
<evidence type="ECO:0000313" key="4">
    <source>
        <dbReference type="Proteomes" id="UP000018227"/>
    </source>
</evidence>
<dbReference type="STRING" id="592026.GCWU0000282_000607"/>
<feature type="domain" description="S1 motif" evidence="2">
    <location>
        <begin position="152"/>
        <end position="213"/>
    </location>
</feature>
<dbReference type="OrthoDB" id="9801597at2"/>
<evidence type="ECO:0000259" key="2">
    <source>
        <dbReference type="PROSITE" id="PS50126"/>
    </source>
</evidence>